<protein>
    <recommendedName>
        <fullName evidence="4">Transmembrane protein</fullName>
    </recommendedName>
</protein>
<keyword evidence="3" id="KW-1185">Reference proteome</keyword>
<evidence type="ECO:0000256" key="1">
    <source>
        <dbReference type="SAM" id="Phobius"/>
    </source>
</evidence>
<dbReference type="EMBL" id="VSRR010153400">
    <property type="protein sequence ID" value="MPD06868.1"/>
    <property type="molecule type" value="Genomic_DNA"/>
</dbReference>
<keyword evidence="1" id="KW-1133">Transmembrane helix</keyword>
<accession>A0A5B7KN67</accession>
<gene>
    <name evidence="2" type="ORF">E2C01_102699</name>
</gene>
<name>A0A5B7KN67_PORTR</name>
<reference evidence="2 3" key="1">
    <citation type="submission" date="2019-05" db="EMBL/GenBank/DDBJ databases">
        <title>Another draft genome of Portunus trituberculatus and its Hox gene families provides insights of decapod evolution.</title>
        <authorList>
            <person name="Jeong J.-H."/>
            <person name="Song I."/>
            <person name="Kim S."/>
            <person name="Choi T."/>
            <person name="Kim D."/>
            <person name="Ryu S."/>
            <person name="Kim W."/>
        </authorList>
    </citation>
    <scope>NUCLEOTIDE SEQUENCE [LARGE SCALE GENOMIC DNA]</scope>
    <source>
        <tissue evidence="2">Muscle</tissue>
    </source>
</reference>
<proteinExistence type="predicted"/>
<dbReference type="Proteomes" id="UP000324222">
    <property type="component" value="Unassembled WGS sequence"/>
</dbReference>
<evidence type="ECO:0000313" key="2">
    <source>
        <dbReference type="EMBL" id="MPD06868.1"/>
    </source>
</evidence>
<keyword evidence="1" id="KW-0472">Membrane</keyword>
<evidence type="ECO:0000313" key="3">
    <source>
        <dbReference type="Proteomes" id="UP000324222"/>
    </source>
</evidence>
<comment type="caution">
    <text evidence="2">The sequence shown here is derived from an EMBL/GenBank/DDBJ whole genome shotgun (WGS) entry which is preliminary data.</text>
</comment>
<evidence type="ECO:0008006" key="4">
    <source>
        <dbReference type="Google" id="ProtNLM"/>
    </source>
</evidence>
<feature type="transmembrane region" description="Helical" evidence="1">
    <location>
        <begin position="87"/>
        <end position="106"/>
    </location>
</feature>
<organism evidence="2 3">
    <name type="scientific">Portunus trituberculatus</name>
    <name type="common">Swimming crab</name>
    <name type="synonym">Neptunus trituberculatus</name>
    <dbReference type="NCBI Taxonomy" id="210409"/>
    <lineage>
        <taxon>Eukaryota</taxon>
        <taxon>Metazoa</taxon>
        <taxon>Ecdysozoa</taxon>
        <taxon>Arthropoda</taxon>
        <taxon>Crustacea</taxon>
        <taxon>Multicrustacea</taxon>
        <taxon>Malacostraca</taxon>
        <taxon>Eumalacostraca</taxon>
        <taxon>Eucarida</taxon>
        <taxon>Decapoda</taxon>
        <taxon>Pleocyemata</taxon>
        <taxon>Brachyura</taxon>
        <taxon>Eubrachyura</taxon>
        <taxon>Portunoidea</taxon>
        <taxon>Portunidae</taxon>
        <taxon>Portuninae</taxon>
        <taxon>Portunus</taxon>
    </lineage>
</organism>
<sequence>MASVAPDWFLCPPIPRRCAADAGSDSLVRSAGLLAAADGVVVVVVVVVRVVVRVVMVSSGLQLPCQLFFLPSFLGRLFFFFSLSLSLSLSVCFCFLLFLVSATCLYV</sequence>
<keyword evidence="1" id="KW-0812">Transmembrane</keyword>
<feature type="transmembrane region" description="Helical" evidence="1">
    <location>
        <begin position="31"/>
        <end position="51"/>
    </location>
</feature>
<dbReference type="AlphaFoldDB" id="A0A5B7KN67"/>